<name>A0ABV8W770_9FLAO</name>
<sequence>MQLTKIEKLNDLKRENKKIEFIYKGWEEPNRGQEIVYYGILINGIDKTQEMFSEEKIQLFINEKIETEHPEKDFVFIPSLGFPLVHILNFNKTTLAVYFRENGSTIQDGLVGSFFYEEKHLLINTRSLTITDLTTLQKTTVKFEKEMDIEWAFFINPKQIQVIQGFSNSCFIYDLEEQKIIDRKNIISESLYPNIFRWIYRGQQYQTNELQMELLQKKDNQFISTYFKIN</sequence>
<gene>
    <name evidence="1" type="ORF">ACFOY0_16115</name>
</gene>
<organism evidence="1 2">
    <name type="scientific">Flavobacterium quisquiliarum</name>
    <dbReference type="NCBI Taxonomy" id="1834436"/>
    <lineage>
        <taxon>Bacteria</taxon>
        <taxon>Pseudomonadati</taxon>
        <taxon>Bacteroidota</taxon>
        <taxon>Flavobacteriia</taxon>
        <taxon>Flavobacteriales</taxon>
        <taxon>Flavobacteriaceae</taxon>
        <taxon>Flavobacterium</taxon>
    </lineage>
</organism>
<dbReference type="Proteomes" id="UP001595719">
    <property type="component" value="Unassembled WGS sequence"/>
</dbReference>
<accession>A0ABV8W770</accession>
<dbReference type="EMBL" id="JBHSCO010000004">
    <property type="protein sequence ID" value="MFC4392526.1"/>
    <property type="molecule type" value="Genomic_DNA"/>
</dbReference>
<protein>
    <submittedName>
        <fullName evidence="1">Uncharacterized protein</fullName>
    </submittedName>
</protein>
<reference evidence="2" key="1">
    <citation type="journal article" date="2019" name="Int. J. Syst. Evol. Microbiol.">
        <title>The Global Catalogue of Microorganisms (GCM) 10K type strain sequencing project: providing services to taxonomists for standard genome sequencing and annotation.</title>
        <authorList>
            <consortium name="The Broad Institute Genomics Platform"/>
            <consortium name="The Broad Institute Genome Sequencing Center for Infectious Disease"/>
            <person name="Wu L."/>
            <person name="Ma J."/>
        </authorList>
    </citation>
    <scope>NUCLEOTIDE SEQUENCE [LARGE SCALE GENOMIC DNA]</scope>
    <source>
        <strain evidence="2">CGMCC 1.15345</strain>
    </source>
</reference>
<comment type="caution">
    <text evidence="1">The sequence shown here is derived from an EMBL/GenBank/DDBJ whole genome shotgun (WGS) entry which is preliminary data.</text>
</comment>
<dbReference type="RefSeq" id="WP_179004026.1">
    <property type="nucleotide sequence ID" value="NZ_JBHSCO010000004.1"/>
</dbReference>
<keyword evidence="2" id="KW-1185">Reference proteome</keyword>
<evidence type="ECO:0000313" key="2">
    <source>
        <dbReference type="Proteomes" id="UP001595719"/>
    </source>
</evidence>
<evidence type="ECO:0000313" key="1">
    <source>
        <dbReference type="EMBL" id="MFC4392526.1"/>
    </source>
</evidence>
<proteinExistence type="predicted"/>